<reference evidence="2" key="2">
    <citation type="journal article" date="2016" name="Sci. Rep.">
        <title>Dictyocaulus viviparus genome, variome and transcriptome elucidate lungworm biology and support future intervention.</title>
        <authorList>
            <person name="McNulty S.N."/>
            <person name="Strube C."/>
            <person name="Rosa B.A."/>
            <person name="Martin J.C."/>
            <person name="Tyagi R."/>
            <person name="Choi Y.J."/>
            <person name="Wang Q."/>
            <person name="Hallsworth Pepin K."/>
            <person name="Zhang X."/>
            <person name="Ozersky P."/>
            <person name="Wilson R.K."/>
            <person name="Sternberg P.W."/>
            <person name="Gasser R.B."/>
            <person name="Mitreva M."/>
        </authorList>
    </citation>
    <scope>NUCLEOTIDE SEQUENCE [LARGE SCALE GENOMIC DNA]</scope>
    <source>
        <strain evidence="2">HannoverDv2000</strain>
    </source>
</reference>
<evidence type="ECO:0000313" key="2">
    <source>
        <dbReference type="Proteomes" id="UP000053766"/>
    </source>
</evidence>
<proteinExistence type="predicted"/>
<dbReference type="OrthoDB" id="5792770at2759"/>
<evidence type="ECO:0000313" key="1">
    <source>
        <dbReference type="EMBL" id="KJH53209.1"/>
    </source>
</evidence>
<organism evidence="1 2">
    <name type="scientific">Dictyocaulus viviparus</name>
    <name type="common">Bovine lungworm</name>
    <dbReference type="NCBI Taxonomy" id="29172"/>
    <lineage>
        <taxon>Eukaryota</taxon>
        <taxon>Metazoa</taxon>
        <taxon>Ecdysozoa</taxon>
        <taxon>Nematoda</taxon>
        <taxon>Chromadorea</taxon>
        <taxon>Rhabditida</taxon>
        <taxon>Rhabditina</taxon>
        <taxon>Rhabditomorpha</taxon>
        <taxon>Strongyloidea</taxon>
        <taxon>Metastrongylidae</taxon>
        <taxon>Dictyocaulus</taxon>
    </lineage>
</organism>
<gene>
    <name evidence="1" type="ORF">DICVIV_00520</name>
</gene>
<reference evidence="1 2" key="1">
    <citation type="submission" date="2013-11" db="EMBL/GenBank/DDBJ databases">
        <title>Draft genome of the bovine lungworm Dictyocaulus viviparus.</title>
        <authorList>
            <person name="Mitreva M."/>
        </authorList>
    </citation>
    <scope>NUCLEOTIDE SEQUENCE [LARGE SCALE GENOMIC DNA]</scope>
    <source>
        <strain evidence="1 2">HannoverDv2000</strain>
    </source>
</reference>
<dbReference type="AlphaFoldDB" id="A0A0D8YB24"/>
<sequence length="134" mass="14916">MERGILRKNTNDKLNCARTDLFRRLRAGISRTLTASSAGTVVETVMVKRVVTERKCGGVEDVTGCTLYKSKISRKIRHLLINDHRSLGSVRRETPTLFVEVCSETCPGGECLNSSPKTLTVCVFLTVFLSLYSF</sequence>
<dbReference type="Proteomes" id="UP000053766">
    <property type="component" value="Unassembled WGS sequence"/>
</dbReference>
<keyword evidence="2" id="KW-1185">Reference proteome</keyword>
<dbReference type="EMBL" id="KN716154">
    <property type="protein sequence ID" value="KJH53209.1"/>
    <property type="molecule type" value="Genomic_DNA"/>
</dbReference>
<protein>
    <submittedName>
        <fullName evidence="1">Uncharacterized protein</fullName>
    </submittedName>
</protein>
<accession>A0A0D8YB24</accession>
<name>A0A0D8YB24_DICVI</name>